<reference evidence="3" key="1">
    <citation type="submission" date="2017-02" db="EMBL/GenBank/DDBJ databases">
        <authorList>
            <person name="Tafer H."/>
            <person name="Lopandic K."/>
        </authorList>
    </citation>
    <scope>NUCLEOTIDE SEQUENCE [LARGE SCALE GENOMIC DNA]</scope>
    <source>
        <strain evidence="3">CBS 366.77</strain>
    </source>
</reference>
<proteinExistence type="predicted"/>
<evidence type="ECO:0000313" key="2">
    <source>
        <dbReference type="EMBL" id="RJE17629.1"/>
    </source>
</evidence>
<organism evidence="2 3">
    <name type="scientific">Aspergillus sclerotialis</name>
    <dbReference type="NCBI Taxonomy" id="2070753"/>
    <lineage>
        <taxon>Eukaryota</taxon>
        <taxon>Fungi</taxon>
        <taxon>Dikarya</taxon>
        <taxon>Ascomycota</taxon>
        <taxon>Pezizomycotina</taxon>
        <taxon>Eurotiomycetes</taxon>
        <taxon>Eurotiomycetidae</taxon>
        <taxon>Eurotiales</taxon>
        <taxon>Aspergillaceae</taxon>
        <taxon>Aspergillus</taxon>
        <taxon>Aspergillus subgen. Polypaecilum</taxon>
    </lineage>
</organism>
<evidence type="ECO:0000313" key="3">
    <source>
        <dbReference type="Proteomes" id="UP000266188"/>
    </source>
</evidence>
<keyword evidence="1" id="KW-0175">Coiled coil</keyword>
<protein>
    <submittedName>
        <fullName evidence="2">Uncharacterized protein</fullName>
    </submittedName>
</protein>
<evidence type="ECO:0000256" key="1">
    <source>
        <dbReference type="SAM" id="Coils"/>
    </source>
</evidence>
<comment type="caution">
    <text evidence="2">The sequence shown here is derived from an EMBL/GenBank/DDBJ whole genome shotgun (WGS) entry which is preliminary data.</text>
</comment>
<dbReference type="EMBL" id="MVGC01000801">
    <property type="protein sequence ID" value="RJE17629.1"/>
    <property type="molecule type" value="Genomic_DNA"/>
</dbReference>
<keyword evidence="3" id="KW-1185">Reference proteome</keyword>
<gene>
    <name evidence="2" type="ORF">PHISCL_10035</name>
</gene>
<dbReference type="OrthoDB" id="4540681at2759"/>
<dbReference type="STRING" id="2070753.A0A3A2Z3L6"/>
<dbReference type="Proteomes" id="UP000266188">
    <property type="component" value="Unassembled WGS sequence"/>
</dbReference>
<dbReference type="AlphaFoldDB" id="A0A3A2Z3L6"/>
<name>A0A3A2Z3L6_9EURO</name>
<feature type="coiled-coil region" evidence="1">
    <location>
        <begin position="156"/>
        <end position="183"/>
    </location>
</feature>
<accession>A0A3A2Z3L6</accession>
<sequence>MSVEVLSRYAKAGVEPLTVAMGQGICSKFCIPADAQQRVSQSVKKLKAVSSYGNLLWFGFGVKHIVRVLVESEQGIGCVGLCGCLSVSFDQACAAQVLRQLAQGWGIPGVLMPSINQWCSLINVCSGSLLGSDFPKMVEGFSRLWCEIPEYGRLGMREKSSSVEQLVERLTNAIEEISKVSDRSLESVTIVGDSVCAWIAAVAEWLFSLNVQVVDDRGDCLYQKFDSKTHPAQVIIVRSSNNLAVLERTSSFPIGGSALDFGVKGESHVFTHGQSSWGTILNDTFGSCLSGFCNATEVGEYLISQFELLDDRFHFRFGGPRAVLFALERLPELGALQPLIHQADRLKADPNGAVRSPKSGSPNPCRCIQCTAVDLEKGATIDTRGCPSLCHRTVADTIVKYTEVLMRLKLDKSIQPSSTGLGLLYREVINGQAHTGSPSQRSEVEEDDLFQYLKIMTGFVEQSRLPNQRVSAISRVGITVFYTSLKYPDHSPGTQIIIQMIPGGIEHNDTAYSEIYDLDTDCASLDNMSIQPIPGDDYQDFNISSKSYTLELKLKESLDVQALFAGFVWRPRQTSKDTKYVKAFGSAELSQALLQSVQDPTCHKFDMTIQYQEKVLSGRCEELSASIFQELYKNWNTASLLSRWAILDHCIYKKHISSTQNKLVARSDTFQPAVVLTLRSLLETYSVLCSKRSIDLVRLQPCILCASQLRENYIVVKIDTGQNNGREVVSATINLDILHDV</sequence>